<feature type="transmembrane region" description="Helical" evidence="6">
    <location>
        <begin position="180"/>
        <end position="199"/>
    </location>
</feature>
<feature type="transmembrane region" description="Helical" evidence="6">
    <location>
        <begin position="89"/>
        <end position="116"/>
    </location>
</feature>
<evidence type="ECO:0000256" key="1">
    <source>
        <dbReference type="ARBA" id="ARBA00004651"/>
    </source>
</evidence>
<evidence type="ECO:0000256" key="5">
    <source>
        <dbReference type="ARBA" id="ARBA00023136"/>
    </source>
</evidence>
<comment type="caution">
    <text evidence="8">The sequence shown here is derived from an EMBL/GenBank/DDBJ whole genome shotgun (WGS) entry which is preliminary data.</text>
</comment>
<feature type="transmembrane region" description="Helical" evidence="6">
    <location>
        <begin position="23"/>
        <end position="44"/>
    </location>
</feature>
<dbReference type="InterPro" id="IPR050189">
    <property type="entry name" value="MFS_Efflux_Transporters"/>
</dbReference>
<feature type="transmembrane region" description="Helical" evidence="6">
    <location>
        <begin position="56"/>
        <end position="77"/>
    </location>
</feature>
<comment type="subcellular location">
    <subcellularLocation>
        <location evidence="1">Cell membrane</location>
        <topology evidence="1">Multi-pass membrane protein</topology>
    </subcellularLocation>
</comment>
<dbReference type="EMBL" id="WPHM01000002">
    <property type="protein sequence ID" value="MUZ56983.1"/>
    <property type="molecule type" value="Genomic_DNA"/>
</dbReference>
<keyword evidence="3 6" id="KW-0812">Transmembrane</keyword>
<dbReference type="Proteomes" id="UP000436692">
    <property type="component" value="Unassembled WGS sequence"/>
</dbReference>
<sequence>MGDVVTTKISGAPLVPGYEDRMVAIFALAGGVAALDAQAVYYLMPRIVADLGLTDAQVGILGSAVLVGWSVAAFAFGQISDRLGRRKPFLVLAFLAMAALSGLSAIVATFVGLVVARVLMGLAEGPVIPVKQAIVMAESTPSRRGLNMGIVQNFGAQLLGTLIGPIAVVSIADAYGWRNAFLLSALPSILVVWLILRYIREPATEATSNAFVAPRSSLMSILMRRNVFLCALIGIANIAWFFVLLTFLPLILTRQAGLSSQSMSYVMAMIGAAGAVSALLVPGLSDRIGRKTAIAIFSAVGVVAPLGAILLGGNPWLVGLALFCGCMLLGTMPLFMATVPQESVLPADRATATGLVLGIGQLLGGTIGPIVGGQLSANFGPMAPMWLAGGLAALAGLLALFLVPQKLT</sequence>
<reference evidence="8 9" key="1">
    <citation type="submission" date="2019-12" db="EMBL/GenBank/DDBJ databases">
        <title>Whole-genome sequencing of Allorhizobium vitis.</title>
        <authorList>
            <person name="Gan H.M."/>
            <person name="Szegedi E."/>
            <person name="Burr T."/>
            <person name="Savka M.A."/>
        </authorList>
    </citation>
    <scope>NUCLEOTIDE SEQUENCE [LARGE SCALE GENOMIC DNA]</scope>
    <source>
        <strain evidence="8 9">CG989</strain>
    </source>
</reference>
<dbReference type="AlphaFoldDB" id="A0AAE4WCF7"/>
<feature type="transmembrane region" description="Helical" evidence="6">
    <location>
        <begin position="263"/>
        <end position="281"/>
    </location>
</feature>
<keyword evidence="2" id="KW-1003">Cell membrane</keyword>
<dbReference type="InterPro" id="IPR020846">
    <property type="entry name" value="MFS_dom"/>
</dbReference>
<feature type="transmembrane region" description="Helical" evidence="6">
    <location>
        <begin position="383"/>
        <end position="403"/>
    </location>
</feature>
<dbReference type="PANTHER" id="PTHR43124">
    <property type="entry name" value="PURINE EFFLUX PUMP PBUE"/>
    <property type="match status" value="1"/>
</dbReference>
<evidence type="ECO:0000256" key="2">
    <source>
        <dbReference type="ARBA" id="ARBA00022475"/>
    </source>
</evidence>
<dbReference type="InterPro" id="IPR011701">
    <property type="entry name" value="MFS"/>
</dbReference>
<evidence type="ECO:0000256" key="4">
    <source>
        <dbReference type="ARBA" id="ARBA00022989"/>
    </source>
</evidence>
<dbReference type="InterPro" id="IPR036259">
    <property type="entry name" value="MFS_trans_sf"/>
</dbReference>
<feature type="transmembrane region" description="Helical" evidence="6">
    <location>
        <begin position="351"/>
        <end position="371"/>
    </location>
</feature>
<feature type="domain" description="Major facilitator superfamily (MFS) profile" evidence="7">
    <location>
        <begin position="22"/>
        <end position="407"/>
    </location>
</feature>
<keyword evidence="4 6" id="KW-1133">Transmembrane helix</keyword>
<dbReference type="GO" id="GO:0022857">
    <property type="term" value="F:transmembrane transporter activity"/>
    <property type="evidence" value="ECO:0007669"/>
    <property type="project" value="InterPro"/>
</dbReference>
<evidence type="ECO:0000313" key="9">
    <source>
        <dbReference type="Proteomes" id="UP000436692"/>
    </source>
</evidence>
<name>A0AAE4WCF7_AGRVI</name>
<feature type="transmembrane region" description="Helical" evidence="6">
    <location>
        <begin position="293"/>
        <end position="311"/>
    </location>
</feature>
<accession>A0AAE4WCF7</accession>
<gene>
    <name evidence="8" type="ORF">GOZ95_05850</name>
</gene>
<keyword evidence="5 6" id="KW-0472">Membrane</keyword>
<proteinExistence type="predicted"/>
<dbReference type="SUPFAM" id="SSF103473">
    <property type="entry name" value="MFS general substrate transporter"/>
    <property type="match status" value="1"/>
</dbReference>
<evidence type="ECO:0000256" key="6">
    <source>
        <dbReference type="SAM" id="Phobius"/>
    </source>
</evidence>
<organism evidence="8 9">
    <name type="scientific">Agrobacterium vitis</name>
    <name type="common">Rhizobium vitis</name>
    <dbReference type="NCBI Taxonomy" id="373"/>
    <lineage>
        <taxon>Bacteria</taxon>
        <taxon>Pseudomonadati</taxon>
        <taxon>Pseudomonadota</taxon>
        <taxon>Alphaproteobacteria</taxon>
        <taxon>Hyphomicrobiales</taxon>
        <taxon>Rhizobiaceae</taxon>
        <taxon>Rhizobium/Agrobacterium group</taxon>
        <taxon>Agrobacterium</taxon>
    </lineage>
</organism>
<feature type="transmembrane region" description="Helical" evidence="6">
    <location>
        <begin position="317"/>
        <end position="339"/>
    </location>
</feature>
<dbReference type="GO" id="GO:0005886">
    <property type="term" value="C:plasma membrane"/>
    <property type="evidence" value="ECO:0007669"/>
    <property type="project" value="UniProtKB-SubCell"/>
</dbReference>
<dbReference type="Gene3D" id="1.20.1250.20">
    <property type="entry name" value="MFS general substrate transporter like domains"/>
    <property type="match status" value="2"/>
</dbReference>
<dbReference type="PANTHER" id="PTHR43124:SF3">
    <property type="entry name" value="CHLORAMPHENICOL EFFLUX PUMP RV0191"/>
    <property type="match status" value="1"/>
</dbReference>
<dbReference type="Pfam" id="PF07690">
    <property type="entry name" value="MFS_1"/>
    <property type="match status" value="1"/>
</dbReference>
<protein>
    <submittedName>
        <fullName evidence="8">MFS transporter</fullName>
    </submittedName>
</protein>
<evidence type="ECO:0000313" key="8">
    <source>
        <dbReference type="EMBL" id="MUZ56983.1"/>
    </source>
</evidence>
<dbReference type="PROSITE" id="PS50850">
    <property type="entry name" value="MFS"/>
    <property type="match status" value="1"/>
</dbReference>
<feature type="transmembrane region" description="Helical" evidence="6">
    <location>
        <begin position="227"/>
        <end position="251"/>
    </location>
</feature>
<evidence type="ECO:0000256" key="3">
    <source>
        <dbReference type="ARBA" id="ARBA00022692"/>
    </source>
</evidence>
<evidence type="ECO:0000259" key="7">
    <source>
        <dbReference type="PROSITE" id="PS50850"/>
    </source>
</evidence>